<name>A0A4Y2LC03_ARAVE</name>
<dbReference type="EMBL" id="BGPR01005636">
    <property type="protein sequence ID" value="GBN12014.1"/>
    <property type="molecule type" value="Genomic_DNA"/>
</dbReference>
<dbReference type="AlphaFoldDB" id="A0A4Y2LC03"/>
<accession>A0A4Y2LC03</accession>
<protein>
    <submittedName>
        <fullName evidence="1">Uncharacterized protein</fullName>
    </submittedName>
</protein>
<comment type="caution">
    <text evidence="1">The sequence shown here is derived from an EMBL/GenBank/DDBJ whole genome shotgun (WGS) entry which is preliminary data.</text>
</comment>
<evidence type="ECO:0000313" key="2">
    <source>
        <dbReference type="Proteomes" id="UP000499080"/>
    </source>
</evidence>
<dbReference type="Proteomes" id="UP000499080">
    <property type="component" value="Unassembled WGS sequence"/>
</dbReference>
<organism evidence="1 2">
    <name type="scientific">Araneus ventricosus</name>
    <name type="common">Orbweaver spider</name>
    <name type="synonym">Epeira ventricosa</name>
    <dbReference type="NCBI Taxonomy" id="182803"/>
    <lineage>
        <taxon>Eukaryota</taxon>
        <taxon>Metazoa</taxon>
        <taxon>Ecdysozoa</taxon>
        <taxon>Arthropoda</taxon>
        <taxon>Chelicerata</taxon>
        <taxon>Arachnida</taxon>
        <taxon>Araneae</taxon>
        <taxon>Araneomorphae</taxon>
        <taxon>Entelegynae</taxon>
        <taxon>Araneoidea</taxon>
        <taxon>Araneidae</taxon>
        <taxon>Araneus</taxon>
    </lineage>
</organism>
<gene>
    <name evidence="1" type="ORF">AVEN_179914_1</name>
</gene>
<keyword evidence="2" id="KW-1185">Reference proteome</keyword>
<evidence type="ECO:0000313" key="1">
    <source>
        <dbReference type="EMBL" id="GBN12014.1"/>
    </source>
</evidence>
<reference evidence="1 2" key="1">
    <citation type="journal article" date="2019" name="Sci. Rep.">
        <title>Orb-weaving spider Araneus ventricosus genome elucidates the spidroin gene catalogue.</title>
        <authorList>
            <person name="Kono N."/>
            <person name="Nakamura H."/>
            <person name="Ohtoshi R."/>
            <person name="Moran D.A.P."/>
            <person name="Shinohara A."/>
            <person name="Yoshida Y."/>
            <person name="Fujiwara M."/>
            <person name="Mori M."/>
            <person name="Tomita M."/>
            <person name="Arakawa K."/>
        </authorList>
    </citation>
    <scope>NUCLEOTIDE SEQUENCE [LARGE SCALE GENOMIC DNA]</scope>
</reference>
<sequence>MENGALFHEDSRKYETYVTRKHHLYKLATQADNKSLIITEATLPIALSVQQLTNWQCERRLRTSRIYSFPPGRNVTWNSLEGSRILVPKRDRVIILVFSRTFIFLPG</sequence>
<proteinExistence type="predicted"/>